<protein>
    <submittedName>
        <fullName evidence="3">Uncharacterized protein</fullName>
    </submittedName>
</protein>
<evidence type="ECO:0000256" key="2">
    <source>
        <dbReference type="SAM" id="Phobius"/>
    </source>
</evidence>
<feature type="transmembrane region" description="Helical" evidence="2">
    <location>
        <begin position="226"/>
        <end position="245"/>
    </location>
</feature>
<keyword evidence="2" id="KW-0812">Transmembrane</keyword>
<evidence type="ECO:0000313" key="3">
    <source>
        <dbReference type="EMBL" id="RMZ96890.1"/>
    </source>
</evidence>
<proteinExistence type="predicted"/>
<keyword evidence="1" id="KW-0175">Coiled coil</keyword>
<dbReference type="EMBL" id="REGN01011807">
    <property type="protein sequence ID" value="RMZ96890.1"/>
    <property type="molecule type" value="Genomic_DNA"/>
</dbReference>
<organism evidence="3 4">
    <name type="scientific">Brachionus plicatilis</name>
    <name type="common">Marine rotifer</name>
    <name type="synonym">Brachionus muelleri</name>
    <dbReference type="NCBI Taxonomy" id="10195"/>
    <lineage>
        <taxon>Eukaryota</taxon>
        <taxon>Metazoa</taxon>
        <taxon>Spiralia</taxon>
        <taxon>Gnathifera</taxon>
        <taxon>Rotifera</taxon>
        <taxon>Eurotatoria</taxon>
        <taxon>Monogononta</taxon>
        <taxon>Pseudotrocha</taxon>
        <taxon>Ploima</taxon>
        <taxon>Brachionidae</taxon>
        <taxon>Brachionus</taxon>
    </lineage>
</organism>
<accession>A0A3M7PDQ0</accession>
<keyword evidence="2" id="KW-1133">Transmembrane helix</keyword>
<dbReference type="Proteomes" id="UP000276133">
    <property type="component" value="Unassembled WGS sequence"/>
</dbReference>
<keyword evidence="2" id="KW-0472">Membrane</keyword>
<gene>
    <name evidence="3" type="ORF">BpHYR1_035869</name>
</gene>
<dbReference type="AlphaFoldDB" id="A0A3M7PDQ0"/>
<feature type="coiled-coil region" evidence="1">
    <location>
        <begin position="159"/>
        <end position="186"/>
    </location>
</feature>
<reference evidence="3 4" key="1">
    <citation type="journal article" date="2018" name="Sci. Rep.">
        <title>Genomic signatures of local adaptation to the degree of environmental predictability in rotifers.</title>
        <authorList>
            <person name="Franch-Gras L."/>
            <person name="Hahn C."/>
            <person name="Garcia-Roger E.M."/>
            <person name="Carmona M.J."/>
            <person name="Serra M."/>
            <person name="Gomez A."/>
        </authorList>
    </citation>
    <scope>NUCLEOTIDE SEQUENCE [LARGE SCALE GENOMIC DNA]</scope>
    <source>
        <strain evidence="3">HYR1</strain>
    </source>
</reference>
<evidence type="ECO:0000256" key="1">
    <source>
        <dbReference type="SAM" id="Coils"/>
    </source>
</evidence>
<name>A0A3M7PDQ0_BRAPC</name>
<comment type="caution">
    <text evidence="3">The sequence shown here is derived from an EMBL/GenBank/DDBJ whole genome shotgun (WGS) entry which is preliminary data.</text>
</comment>
<sequence>MSQANTKLNNEYPVYLNGELFYPFNHETLQNSEKKVKSKCSSSEQHPRGVVSVVKIITTNKLEEPRYKRKNKLLNTKSLNNNSIFKALYKSNFYAQFFNRSYTKSCYFLPIKLENDQEDDDYAKPELRIVRVRRYCLRDSCDNEVIKCEKENFQLKNENSYLKNLISKLRDSVKNLEDAKNEQDSNDNKCFQLNKKIYVLQTCTHSIALEILNFMLNGQTKSSQKYYASAILLYLLINGHYILILQSKTRSYYKIH</sequence>
<evidence type="ECO:0000313" key="4">
    <source>
        <dbReference type="Proteomes" id="UP000276133"/>
    </source>
</evidence>
<keyword evidence="4" id="KW-1185">Reference proteome</keyword>